<dbReference type="InterPro" id="IPR029526">
    <property type="entry name" value="PGBD"/>
</dbReference>
<organism evidence="2 3">
    <name type="scientific">Popillia japonica</name>
    <name type="common">Japanese beetle</name>
    <dbReference type="NCBI Taxonomy" id="7064"/>
    <lineage>
        <taxon>Eukaryota</taxon>
        <taxon>Metazoa</taxon>
        <taxon>Ecdysozoa</taxon>
        <taxon>Arthropoda</taxon>
        <taxon>Hexapoda</taxon>
        <taxon>Insecta</taxon>
        <taxon>Pterygota</taxon>
        <taxon>Neoptera</taxon>
        <taxon>Endopterygota</taxon>
        <taxon>Coleoptera</taxon>
        <taxon>Polyphaga</taxon>
        <taxon>Scarabaeiformia</taxon>
        <taxon>Scarabaeidae</taxon>
        <taxon>Rutelinae</taxon>
        <taxon>Popillia</taxon>
    </lineage>
</organism>
<dbReference type="AlphaFoldDB" id="A0AAW1MD77"/>
<evidence type="ECO:0000259" key="1">
    <source>
        <dbReference type="Pfam" id="PF13843"/>
    </source>
</evidence>
<protein>
    <submittedName>
        <fullName evidence="2">Transposase IS4</fullName>
    </submittedName>
</protein>
<dbReference type="Pfam" id="PF13843">
    <property type="entry name" value="DDE_Tnp_1_7"/>
    <property type="match status" value="1"/>
</dbReference>
<gene>
    <name evidence="2" type="ORF">QE152_g8221</name>
</gene>
<accession>A0AAW1MD77</accession>
<name>A0AAW1MD77_POPJA</name>
<dbReference type="GO" id="GO:0043565">
    <property type="term" value="F:sequence-specific DNA binding"/>
    <property type="evidence" value="ECO:0007669"/>
    <property type="project" value="TreeGrafter"/>
</dbReference>
<dbReference type="EMBL" id="JASPKY010000064">
    <property type="protein sequence ID" value="KAK9743948.1"/>
    <property type="molecule type" value="Genomic_DNA"/>
</dbReference>
<dbReference type="Proteomes" id="UP001458880">
    <property type="component" value="Unassembled WGS sequence"/>
</dbReference>
<dbReference type="PANTHER" id="PTHR47055">
    <property type="entry name" value="DDE_TNP_1_7 DOMAIN-CONTAINING PROTEIN"/>
    <property type="match status" value="1"/>
</dbReference>
<comment type="caution">
    <text evidence="2">The sequence shown here is derived from an EMBL/GenBank/DDBJ whole genome shotgun (WGS) entry which is preliminary data.</text>
</comment>
<sequence length="118" mass="13527">MEDLGIRFARIALAELLNWRSTILPYCGRHECKQFIHGKPIRYGNKLWVGTTKLDYINWFEPYKGALTNMDPTYAVEHYGEPYKGALTNMDPTYADYGVGAAVVPAYSDVLHMYKESQ</sequence>
<evidence type="ECO:0000313" key="2">
    <source>
        <dbReference type="EMBL" id="KAK9743948.1"/>
    </source>
</evidence>
<dbReference type="InterPro" id="IPR052638">
    <property type="entry name" value="PiggyBac_TE-derived"/>
</dbReference>
<feature type="domain" description="PiggyBac transposable element-derived protein" evidence="1">
    <location>
        <begin position="24"/>
        <end position="70"/>
    </location>
</feature>
<evidence type="ECO:0000313" key="3">
    <source>
        <dbReference type="Proteomes" id="UP001458880"/>
    </source>
</evidence>
<dbReference type="PANTHER" id="PTHR47055:SF3">
    <property type="entry name" value="PHORBOL-ESTER_DAG-TYPE DOMAIN-CONTAINING PROTEIN"/>
    <property type="match status" value="1"/>
</dbReference>
<reference evidence="2 3" key="1">
    <citation type="journal article" date="2024" name="BMC Genomics">
        <title>De novo assembly and annotation of Popillia japonica's genome with initial clues to its potential as an invasive pest.</title>
        <authorList>
            <person name="Cucini C."/>
            <person name="Boschi S."/>
            <person name="Funari R."/>
            <person name="Cardaioli E."/>
            <person name="Iannotti N."/>
            <person name="Marturano G."/>
            <person name="Paoli F."/>
            <person name="Bruttini M."/>
            <person name="Carapelli A."/>
            <person name="Frati F."/>
            <person name="Nardi F."/>
        </authorList>
    </citation>
    <scope>NUCLEOTIDE SEQUENCE [LARGE SCALE GENOMIC DNA]</scope>
    <source>
        <strain evidence="2">DMR45628</strain>
    </source>
</reference>
<keyword evidence="3" id="KW-1185">Reference proteome</keyword>
<proteinExistence type="predicted"/>